<organism evidence="1 2">
    <name type="scientific">Gossypium harknessii</name>
    <dbReference type="NCBI Taxonomy" id="34285"/>
    <lineage>
        <taxon>Eukaryota</taxon>
        <taxon>Viridiplantae</taxon>
        <taxon>Streptophyta</taxon>
        <taxon>Embryophyta</taxon>
        <taxon>Tracheophyta</taxon>
        <taxon>Spermatophyta</taxon>
        <taxon>Magnoliopsida</taxon>
        <taxon>eudicotyledons</taxon>
        <taxon>Gunneridae</taxon>
        <taxon>Pentapetalae</taxon>
        <taxon>rosids</taxon>
        <taxon>malvids</taxon>
        <taxon>Malvales</taxon>
        <taxon>Malvaceae</taxon>
        <taxon>Malvoideae</taxon>
        <taxon>Gossypium</taxon>
    </lineage>
</organism>
<sequence>MVLLFLILILFFISNKTSSWLLGYCPPFLTVFLFFLIGLDRV</sequence>
<accession>A0A7J9HEY5</accession>
<dbReference type="AlphaFoldDB" id="A0A7J9HEY5"/>
<protein>
    <submittedName>
        <fullName evidence="1">Uncharacterized protein</fullName>
    </submittedName>
</protein>
<reference evidence="1 2" key="1">
    <citation type="journal article" date="2019" name="Genome Biol. Evol.">
        <title>Insights into the evolution of the New World diploid cottons (Gossypium, subgenus Houzingenia) based on genome sequencing.</title>
        <authorList>
            <person name="Grover C.E."/>
            <person name="Arick M.A. 2nd"/>
            <person name="Thrash A."/>
            <person name="Conover J.L."/>
            <person name="Sanders W.S."/>
            <person name="Peterson D.G."/>
            <person name="Frelichowski J.E."/>
            <person name="Scheffler J.A."/>
            <person name="Scheffler B.E."/>
            <person name="Wendel J.F."/>
        </authorList>
    </citation>
    <scope>NUCLEOTIDE SEQUENCE [LARGE SCALE GENOMIC DNA]</scope>
    <source>
        <strain evidence="1">0</strain>
        <tissue evidence="1">Leaf</tissue>
    </source>
</reference>
<dbReference type="Proteomes" id="UP000593560">
    <property type="component" value="Unassembled WGS sequence"/>
</dbReference>
<comment type="caution">
    <text evidence="1">The sequence shown here is derived from an EMBL/GenBank/DDBJ whole genome shotgun (WGS) entry which is preliminary data.</text>
</comment>
<evidence type="ECO:0000313" key="2">
    <source>
        <dbReference type="Proteomes" id="UP000593560"/>
    </source>
</evidence>
<name>A0A7J9HEY5_9ROSI</name>
<gene>
    <name evidence="1" type="ORF">Gohar_024099</name>
</gene>
<proteinExistence type="predicted"/>
<dbReference type="EMBL" id="JABFAD010000009">
    <property type="protein sequence ID" value="MBA0808353.1"/>
    <property type="molecule type" value="Genomic_DNA"/>
</dbReference>
<evidence type="ECO:0000313" key="1">
    <source>
        <dbReference type="EMBL" id="MBA0808353.1"/>
    </source>
</evidence>
<keyword evidence="2" id="KW-1185">Reference proteome</keyword>